<dbReference type="AlphaFoldDB" id="A0A2M7UZE5"/>
<dbReference type="Proteomes" id="UP000231538">
    <property type="component" value="Unassembled WGS sequence"/>
</dbReference>
<protein>
    <submittedName>
        <fullName evidence="1">DNA methylase</fullName>
    </submittedName>
</protein>
<gene>
    <name evidence="1" type="ORF">COX89_02070</name>
</gene>
<dbReference type="InterPro" id="IPR029063">
    <property type="entry name" value="SAM-dependent_MTases_sf"/>
</dbReference>
<dbReference type="GO" id="GO:0008168">
    <property type="term" value="F:methyltransferase activity"/>
    <property type="evidence" value="ECO:0007669"/>
    <property type="project" value="UniProtKB-KW"/>
</dbReference>
<reference evidence="2" key="1">
    <citation type="submission" date="2017-09" db="EMBL/GenBank/DDBJ databases">
        <title>Depth-based differentiation of microbial function through sediment-hosted aquifers and enrichment of novel symbionts in the deep terrestrial subsurface.</title>
        <authorList>
            <person name="Probst A.J."/>
            <person name="Ladd B."/>
            <person name="Jarett J.K."/>
            <person name="Geller-Mcgrath D.E."/>
            <person name="Sieber C.M.K."/>
            <person name="Emerson J.B."/>
            <person name="Anantharaman K."/>
            <person name="Thomas B.C."/>
            <person name="Malmstrom R."/>
            <person name="Stieglmeier M."/>
            <person name="Klingl A."/>
            <person name="Woyke T."/>
            <person name="Ryan C.M."/>
            <person name="Banfield J.F."/>
        </authorList>
    </citation>
    <scope>NUCLEOTIDE SEQUENCE [LARGE SCALE GENOMIC DNA]</scope>
</reference>
<comment type="caution">
    <text evidence="1">The sequence shown here is derived from an EMBL/GenBank/DDBJ whole genome shotgun (WGS) entry which is preliminary data.</text>
</comment>
<dbReference type="SUPFAM" id="SSF53335">
    <property type="entry name" value="S-adenosyl-L-methionine-dependent methyltransferases"/>
    <property type="match status" value="1"/>
</dbReference>
<dbReference type="Gene3D" id="3.40.50.150">
    <property type="entry name" value="Vaccinia Virus protein VP39"/>
    <property type="match status" value="1"/>
</dbReference>
<organism evidence="1 2">
    <name type="scientific">Candidatus Nealsonbacteria bacterium CG_4_10_14_0_2_um_filter_37_10</name>
    <dbReference type="NCBI Taxonomy" id="1974679"/>
    <lineage>
        <taxon>Bacteria</taxon>
        <taxon>Candidatus Nealsoniibacteriota</taxon>
    </lineage>
</organism>
<evidence type="ECO:0000313" key="2">
    <source>
        <dbReference type="Proteomes" id="UP000231538"/>
    </source>
</evidence>
<sequence>NNSVDMVFIDSPYGDNVNYSNDPADIGKISAEDENFYIELEKVAKEINRILKPGKVIGWLIGDQWVKRKFTPVGFKVYSMLEKYFEPIDVISVARRGQSSHTGVWHYRAKKFNFFLRGFKYLLIMKKPIGTKVSTEPRPKINWKKYK</sequence>
<proteinExistence type="predicted"/>
<name>A0A2M7UZE5_9BACT</name>
<evidence type="ECO:0000313" key="1">
    <source>
        <dbReference type="EMBL" id="PIZ89343.1"/>
    </source>
</evidence>
<keyword evidence="1" id="KW-0808">Transferase</keyword>
<dbReference type="EMBL" id="PFPC01000058">
    <property type="protein sequence ID" value="PIZ89343.1"/>
    <property type="molecule type" value="Genomic_DNA"/>
</dbReference>
<dbReference type="GO" id="GO:0032259">
    <property type="term" value="P:methylation"/>
    <property type="evidence" value="ECO:0007669"/>
    <property type="project" value="UniProtKB-KW"/>
</dbReference>
<feature type="non-terminal residue" evidence="1">
    <location>
        <position position="1"/>
    </location>
</feature>
<keyword evidence="1" id="KW-0489">Methyltransferase</keyword>
<accession>A0A2M7UZE5</accession>